<dbReference type="GO" id="GO:0009423">
    <property type="term" value="P:chorismate biosynthetic process"/>
    <property type="evidence" value="ECO:0007669"/>
    <property type="project" value="UniProtKB-UniPathway"/>
</dbReference>
<evidence type="ECO:0000256" key="21">
    <source>
        <dbReference type="ARBA" id="ARBA00022741"/>
    </source>
</evidence>
<dbReference type="Pfam" id="PF00575">
    <property type="entry name" value="S1"/>
    <property type="match status" value="6"/>
</dbReference>
<keyword evidence="31 39" id="KW-0413">Isomerase</keyword>
<dbReference type="PROSITE" id="PS00885">
    <property type="entry name" value="EPSP_SYNTHASE_2"/>
    <property type="match status" value="1"/>
</dbReference>
<evidence type="ECO:0000256" key="26">
    <source>
        <dbReference type="ARBA" id="ARBA00022919"/>
    </source>
</evidence>
<dbReference type="FunFam" id="3.40.1190.20:FF:000002">
    <property type="entry name" value="Bifunctional protein HldE"/>
    <property type="match status" value="1"/>
</dbReference>
<dbReference type="PROSITE" id="PS51671">
    <property type="entry name" value="ACT"/>
    <property type="match status" value="1"/>
</dbReference>
<evidence type="ECO:0000256" key="14">
    <source>
        <dbReference type="ARBA" id="ARBA00012895"/>
    </source>
</evidence>
<dbReference type="InterPro" id="IPR006691">
    <property type="entry name" value="GyrA/parC_rep"/>
</dbReference>
<feature type="region of interest" description="Disordered" evidence="40">
    <location>
        <begin position="5633"/>
        <end position="5811"/>
    </location>
</feature>
<dbReference type="InterPro" id="IPR011913">
    <property type="entry name" value="RfaE_dom_I"/>
</dbReference>
<dbReference type="Gene3D" id="3.40.1190.20">
    <property type="match status" value="1"/>
</dbReference>
<reference evidence="47" key="1">
    <citation type="journal article" date="2019" name="Sci. Rep.">
        <title>Draft genome of Tanacetum cinerariifolium, the natural source of mosquito coil.</title>
        <authorList>
            <person name="Yamashiro T."/>
            <person name="Shiraishi A."/>
            <person name="Satake H."/>
            <person name="Nakayama K."/>
        </authorList>
    </citation>
    <scope>NUCLEOTIDE SEQUENCE</scope>
</reference>
<dbReference type="InterPro" id="IPR002912">
    <property type="entry name" value="ACT_dom"/>
</dbReference>
<feature type="domain" description="Chorismate mutase" evidence="42">
    <location>
        <begin position="1401"/>
        <end position="1491"/>
    </location>
</feature>
<keyword evidence="26" id="KW-0746">Sphingolipid metabolism</keyword>
<dbReference type="GO" id="GO:0003723">
    <property type="term" value="F:RNA binding"/>
    <property type="evidence" value="ECO:0007669"/>
    <property type="project" value="UniProtKB-KW"/>
</dbReference>
<dbReference type="InterPro" id="IPR036979">
    <property type="entry name" value="CM_dom_sf"/>
</dbReference>
<dbReference type="InterPro" id="IPR035104">
    <property type="entry name" value="Ribosomal_protein_S1-like"/>
</dbReference>
<feature type="compositionally biased region" description="Basic and acidic residues" evidence="40">
    <location>
        <begin position="1317"/>
        <end position="1333"/>
    </location>
</feature>
<feature type="region of interest" description="Disordered" evidence="40">
    <location>
        <begin position="3707"/>
        <end position="3828"/>
    </location>
</feature>
<dbReference type="InterPro" id="IPR011994">
    <property type="entry name" value="Cytidylate_kinase_dom"/>
</dbReference>
<dbReference type="CDD" id="cd04905">
    <property type="entry name" value="ACT_CM-PDT"/>
    <property type="match status" value="1"/>
</dbReference>
<dbReference type="SUPFAM" id="SSF55021">
    <property type="entry name" value="ACT-like"/>
    <property type="match status" value="1"/>
</dbReference>
<feature type="compositionally biased region" description="Low complexity" evidence="40">
    <location>
        <begin position="874"/>
        <end position="892"/>
    </location>
</feature>
<dbReference type="GO" id="GO:0005840">
    <property type="term" value="C:ribosome"/>
    <property type="evidence" value="ECO:0007669"/>
    <property type="project" value="UniProtKB-KW"/>
</dbReference>
<keyword evidence="30" id="KW-0057">Aromatic amino acid biosynthesis</keyword>
<dbReference type="Gene3D" id="2.120.10.90">
    <property type="entry name" value="DNA gyrase/topoisomerase IV, subunit A, C-terminal"/>
    <property type="match status" value="1"/>
</dbReference>
<dbReference type="InterPro" id="IPR011330">
    <property type="entry name" value="Glyco_hydro/deAcase_b/a-brl"/>
</dbReference>
<dbReference type="PROSITE" id="PS00599">
    <property type="entry name" value="AA_TRANSFER_CLASS_2"/>
    <property type="match status" value="1"/>
</dbReference>
<keyword evidence="22" id="KW-0418">Kinase</keyword>
<keyword evidence="28 39" id="KW-0799">Topoisomerase</keyword>
<feature type="compositionally biased region" description="Basic residues" evidence="40">
    <location>
        <begin position="5639"/>
        <end position="5652"/>
    </location>
</feature>
<evidence type="ECO:0000256" key="22">
    <source>
        <dbReference type="ARBA" id="ARBA00022777"/>
    </source>
</evidence>
<dbReference type="Gene3D" id="1.20.59.10">
    <property type="entry name" value="Chorismate mutase"/>
    <property type="match status" value="1"/>
</dbReference>
<feature type="compositionally biased region" description="Basic and acidic residues" evidence="40">
    <location>
        <begin position="2212"/>
        <end position="2223"/>
    </location>
</feature>
<dbReference type="UniPathway" id="UPA00222"/>
<dbReference type="SUPFAM" id="SSF53850">
    <property type="entry name" value="Periplasmic binding protein-like II"/>
    <property type="match status" value="1"/>
</dbReference>
<feature type="compositionally biased region" description="Basic and acidic residues" evidence="40">
    <location>
        <begin position="2140"/>
        <end position="2149"/>
    </location>
</feature>
<feature type="compositionally biased region" description="Basic and acidic residues" evidence="40">
    <location>
        <begin position="959"/>
        <end position="976"/>
    </location>
</feature>
<feature type="region of interest" description="Disordered" evidence="40">
    <location>
        <begin position="5821"/>
        <end position="5840"/>
    </location>
</feature>
<feature type="domain" description="Topo IIA-type catalytic" evidence="46">
    <location>
        <begin position="34"/>
        <end position="546"/>
    </location>
</feature>
<dbReference type="Pfam" id="PF00521">
    <property type="entry name" value="DNA_topoisoIV"/>
    <property type="match status" value="1"/>
</dbReference>
<dbReference type="NCBIfam" id="NF004043">
    <property type="entry name" value="PRK05560.1"/>
    <property type="match status" value="1"/>
</dbReference>
<comment type="catalytic activity">
    <reaction evidence="38">
        <text>CMP + ATP = CDP + ADP</text>
        <dbReference type="Rhea" id="RHEA:11600"/>
        <dbReference type="ChEBI" id="CHEBI:30616"/>
        <dbReference type="ChEBI" id="CHEBI:58069"/>
        <dbReference type="ChEBI" id="CHEBI:60377"/>
        <dbReference type="ChEBI" id="CHEBI:456216"/>
        <dbReference type="EC" id="2.7.4.25"/>
    </reaction>
</comment>
<evidence type="ECO:0000256" key="20">
    <source>
        <dbReference type="ARBA" id="ARBA00022737"/>
    </source>
</evidence>
<dbReference type="GO" id="GO:0036431">
    <property type="term" value="F:dCMP kinase activity"/>
    <property type="evidence" value="ECO:0007669"/>
    <property type="project" value="InterPro"/>
</dbReference>
<evidence type="ECO:0000259" key="43">
    <source>
        <dbReference type="PROSITE" id="PS51171"/>
    </source>
</evidence>
<dbReference type="InterPro" id="IPR029056">
    <property type="entry name" value="Ribokinase-like"/>
</dbReference>
<dbReference type="CDD" id="cd05690">
    <property type="entry name" value="S1_RPS1_repeat_ec5"/>
    <property type="match status" value="1"/>
</dbReference>
<feature type="compositionally biased region" description="Basic residues" evidence="40">
    <location>
        <begin position="2114"/>
        <end position="2133"/>
    </location>
</feature>
<keyword evidence="24" id="KW-0694">RNA-binding</keyword>
<dbReference type="SMART" id="SM00316">
    <property type="entry name" value="S1"/>
    <property type="match status" value="6"/>
</dbReference>
<dbReference type="InterPro" id="IPR013792">
    <property type="entry name" value="RNA3'P_cycl/enolpyr_Trfase_a/b"/>
</dbReference>
<dbReference type="InterPro" id="IPR015424">
    <property type="entry name" value="PyrdxlP-dep_Trfase"/>
</dbReference>
<dbReference type="InterPro" id="IPR015421">
    <property type="entry name" value="PyrdxlP-dep_Trfase_major"/>
</dbReference>
<dbReference type="InterPro" id="IPR012340">
    <property type="entry name" value="NA-bd_OB-fold"/>
</dbReference>
<dbReference type="InterPro" id="IPR001917">
    <property type="entry name" value="Aminotrans_II_pyridoxalP_BS"/>
</dbReference>
<keyword evidence="29 39" id="KW-0238">DNA-binding</keyword>
<keyword evidence="17" id="KW-0032">Aminotransferase</keyword>
<dbReference type="NCBIfam" id="NF008865">
    <property type="entry name" value="PRK11898.1"/>
    <property type="match status" value="1"/>
</dbReference>
<dbReference type="PROSITE" id="PS51168">
    <property type="entry name" value="CHORISMATE_MUT_2"/>
    <property type="match status" value="1"/>
</dbReference>
<evidence type="ECO:0000256" key="37">
    <source>
        <dbReference type="ARBA" id="ARBA00047615"/>
    </source>
</evidence>
<dbReference type="Pfam" id="PF02224">
    <property type="entry name" value="Cytidylate_kin"/>
    <property type="match status" value="1"/>
</dbReference>
<dbReference type="SMART" id="SM00830">
    <property type="entry name" value="CM_2"/>
    <property type="match status" value="1"/>
</dbReference>
<dbReference type="GO" id="GO:0009094">
    <property type="term" value="P:L-phenylalanine biosynthetic process"/>
    <property type="evidence" value="ECO:0007669"/>
    <property type="project" value="UniProtKB-UniPathway"/>
</dbReference>
<dbReference type="NCBIfam" id="TIGR00017">
    <property type="entry name" value="cmk"/>
    <property type="match status" value="1"/>
</dbReference>
<dbReference type="GO" id="GO:0004400">
    <property type="term" value="F:histidinol-phosphate transaminase activity"/>
    <property type="evidence" value="ECO:0007669"/>
    <property type="project" value="InterPro"/>
</dbReference>
<comment type="catalytic activity">
    <reaction evidence="36">
        <text>3-phosphoshikimate + phosphoenolpyruvate = 5-O-(1-carboxyvinyl)-3-phosphoshikimate + phosphate</text>
        <dbReference type="Rhea" id="RHEA:21256"/>
        <dbReference type="ChEBI" id="CHEBI:43474"/>
        <dbReference type="ChEBI" id="CHEBI:57701"/>
        <dbReference type="ChEBI" id="CHEBI:58702"/>
        <dbReference type="ChEBI" id="CHEBI:145989"/>
        <dbReference type="EC" id="2.5.1.19"/>
    </reaction>
    <physiologicalReaction direction="left-to-right" evidence="36">
        <dbReference type="Rhea" id="RHEA:21257"/>
    </physiologicalReaction>
</comment>
<dbReference type="UniPathway" id="UPA00121">
    <property type="reaction ID" value="UER00344"/>
</dbReference>
<dbReference type="NCBIfam" id="NF004044">
    <property type="entry name" value="PRK05561.1"/>
    <property type="match status" value="1"/>
</dbReference>
<dbReference type="FunFam" id="2.40.50.140:FF:000018">
    <property type="entry name" value="30S ribosomal protein S1"/>
    <property type="match status" value="1"/>
</dbReference>
<dbReference type="GO" id="GO:0047769">
    <property type="term" value="F:arogenate dehydratase activity"/>
    <property type="evidence" value="ECO:0007669"/>
    <property type="project" value="UniProtKB-EC"/>
</dbReference>
<keyword evidence="23" id="KW-0067">ATP-binding</keyword>
<organism evidence="47">
    <name type="scientific">Tanacetum cinerariifolium</name>
    <name type="common">Dalmatian daisy</name>
    <name type="synonym">Chrysanthemum cinerariifolium</name>
    <dbReference type="NCBI Taxonomy" id="118510"/>
    <lineage>
        <taxon>Eukaryota</taxon>
        <taxon>Viridiplantae</taxon>
        <taxon>Streptophyta</taxon>
        <taxon>Embryophyta</taxon>
        <taxon>Tracheophyta</taxon>
        <taxon>Spermatophyta</taxon>
        <taxon>Magnoliopsida</taxon>
        <taxon>eudicotyledons</taxon>
        <taxon>Gunneridae</taxon>
        <taxon>Pentapetalae</taxon>
        <taxon>asterids</taxon>
        <taxon>campanulids</taxon>
        <taxon>Asterales</taxon>
        <taxon>Asteraceae</taxon>
        <taxon>Asteroideae</taxon>
        <taxon>Anthemideae</taxon>
        <taxon>Anthemidinae</taxon>
        <taxon>Tanacetum</taxon>
    </lineage>
</organism>
<dbReference type="Gene3D" id="3.40.190.10">
    <property type="entry name" value="Periplasmic binding protein-like II"/>
    <property type="match status" value="2"/>
</dbReference>
<evidence type="ECO:0000256" key="28">
    <source>
        <dbReference type="ARBA" id="ARBA00023029"/>
    </source>
</evidence>
<feature type="compositionally biased region" description="Basic and acidic residues" evidence="40">
    <location>
        <begin position="5681"/>
        <end position="5706"/>
    </location>
</feature>
<dbReference type="InterPro" id="IPR027417">
    <property type="entry name" value="P-loop_NTPase"/>
</dbReference>
<dbReference type="GO" id="GO:0005789">
    <property type="term" value="C:endoplasmic reticulum membrane"/>
    <property type="evidence" value="ECO:0007669"/>
    <property type="project" value="UniProtKB-SubCell"/>
</dbReference>
<dbReference type="InterPro" id="IPR036263">
    <property type="entry name" value="Chorismate_II_sf"/>
</dbReference>
<dbReference type="Pfam" id="PF00294">
    <property type="entry name" value="PfkB"/>
    <property type="match status" value="1"/>
</dbReference>
<dbReference type="InterPro" id="IPR001986">
    <property type="entry name" value="Enolpyruvate_Tfrase_dom"/>
</dbReference>
<keyword evidence="27" id="KW-0689">Ribosomal protein</keyword>
<dbReference type="InterPro" id="IPR000110">
    <property type="entry name" value="Ribosomal_bS1"/>
</dbReference>
<feature type="compositionally biased region" description="Basic residues" evidence="40">
    <location>
        <begin position="5707"/>
        <end position="5728"/>
    </location>
</feature>
<dbReference type="NCBIfam" id="TIGR00717">
    <property type="entry name" value="rpsA"/>
    <property type="match status" value="1"/>
</dbReference>
<dbReference type="Pfam" id="PF01522">
    <property type="entry name" value="Polysacc_deac_1"/>
    <property type="match status" value="1"/>
</dbReference>
<feature type="active site" description="O-(5'-phospho-DNA)-tyrosine intermediate" evidence="39">
    <location>
        <position position="122"/>
    </location>
</feature>
<evidence type="ECO:0000256" key="30">
    <source>
        <dbReference type="ARBA" id="ARBA00023141"/>
    </source>
</evidence>
<evidence type="ECO:0000256" key="8">
    <source>
        <dbReference type="ARBA" id="ARBA00004991"/>
    </source>
</evidence>
<dbReference type="InterPro" id="IPR003029">
    <property type="entry name" value="S1_domain"/>
</dbReference>
<feature type="compositionally biased region" description="Basic and acidic residues" evidence="40">
    <location>
        <begin position="1217"/>
        <end position="1226"/>
    </location>
</feature>
<feature type="region of interest" description="Disordered" evidence="40">
    <location>
        <begin position="3593"/>
        <end position="3684"/>
    </location>
</feature>
<dbReference type="FunFam" id="2.40.50.140:FF:000011">
    <property type="entry name" value="30S ribosomal protein S1"/>
    <property type="match status" value="1"/>
</dbReference>
<dbReference type="Gene3D" id="3.20.20.370">
    <property type="entry name" value="Glycoside hydrolase/deacetylase"/>
    <property type="match status" value="1"/>
</dbReference>
<feature type="compositionally biased region" description="Basic residues" evidence="40">
    <location>
        <begin position="5748"/>
        <end position="5770"/>
    </location>
</feature>
<feature type="compositionally biased region" description="Basic residues" evidence="40">
    <location>
        <begin position="2188"/>
        <end position="2207"/>
    </location>
</feature>
<feature type="region of interest" description="Disordered" evidence="40">
    <location>
        <begin position="1217"/>
        <end position="1240"/>
    </location>
</feature>
<feature type="compositionally biased region" description="Basic and acidic residues" evidence="40">
    <location>
        <begin position="3628"/>
        <end position="3643"/>
    </location>
</feature>
<comment type="pathway">
    <text evidence="6">Metabolic intermediate biosynthesis; chorismate biosynthesis; chorismate from D-erythrose 4-phosphate and phosphoenolpyruvate: step 6/7.</text>
</comment>
<dbReference type="InterPro" id="IPR011611">
    <property type="entry name" value="PfkB_dom"/>
</dbReference>
<evidence type="ECO:0000256" key="25">
    <source>
        <dbReference type="ARBA" id="ARBA00022898"/>
    </source>
</evidence>
<feature type="compositionally biased region" description="Low complexity" evidence="40">
    <location>
        <begin position="1288"/>
        <end position="1299"/>
    </location>
</feature>
<comment type="similarity">
    <text evidence="11">Belongs to the cytidylate kinase family. Type 1 subfamily.</text>
</comment>
<dbReference type="Gene3D" id="3.30.1360.40">
    <property type="match status" value="1"/>
</dbReference>
<feature type="compositionally biased region" description="Low complexity" evidence="40">
    <location>
        <begin position="3759"/>
        <end position="3768"/>
    </location>
</feature>
<feature type="domain" description="Prephenate dehydratase" evidence="43">
    <location>
        <begin position="1491"/>
        <end position="1666"/>
    </location>
</feature>
<dbReference type="NCBIfam" id="TIGR01063">
    <property type="entry name" value="gyrA"/>
    <property type="match status" value="1"/>
</dbReference>
<dbReference type="Pfam" id="PF01817">
    <property type="entry name" value="CM_2"/>
    <property type="match status" value="1"/>
</dbReference>
<dbReference type="HAMAP" id="MF_01023">
    <property type="entry name" value="HisC_aminotrans_2"/>
    <property type="match status" value="1"/>
</dbReference>
<dbReference type="GO" id="GO:0006265">
    <property type="term" value="P:DNA topological change"/>
    <property type="evidence" value="ECO:0007669"/>
    <property type="project" value="UniProtKB-UniRule"/>
</dbReference>
<dbReference type="NCBIfam" id="TIGR02198">
    <property type="entry name" value="rfaE_dom_I"/>
    <property type="match status" value="1"/>
</dbReference>
<dbReference type="SUPFAM" id="SSF56719">
    <property type="entry name" value="Type II DNA topoisomerase"/>
    <property type="match status" value="1"/>
</dbReference>
<dbReference type="InterPro" id="IPR050220">
    <property type="entry name" value="Type_II_DNA_Topoisomerases"/>
</dbReference>
<dbReference type="FunFam" id="3.40.190.10:FF:000029">
    <property type="entry name" value="Chorismate mutase/Prephenate dehydratase"/>
    <property type="match status" value="1"/>
</dbReference>
<dbReference type="InterPro" id="IPR018528">
    <property type="entry name" value="Preph_deHydtase_CS"/>
</dbReference>
<evidence type="ECO:0000256" key="19">
    <source>
        <dbReference type="ARBA" id="ARBA00022679"/>
    </source>
</evidence>
<evidence type="ECO:0000256" key="38">
    <source>
        <dbReference type="ARBA" id="ARBA00048478"/>
    </source>
</evidence>
<evidence type="ECO:0000256" key="10">
    <source>
        <dbReference type="ARBA" id="ARBA00008392"/>
    </source>
</evidence>
<dbReference type="CDD" id="cd05689">
    <property type="entry name" value="S1_RPS1_repeat_ec4"/>
    <property type="match status" value="1"/>
</dbReference>
<dbReference type="SUPFAM" id="SSF52540">
    <property type="entry name" value="P-loop containing nucleoside triphosphate hydrolases"/>
    <property type="match status" value="1"/>
</dbReference>
<comment type="pathway">
    <text evidence="8">Sphingolipid metabolism.</text>
</comment>
<keyword evidence="19" id="KW-0808">Transferase</keyword>
<feature type="domain" description="NodB homology" evidence="45">
    <location>
        <begin position="4723"/>
        <end position="4948"/>
    </location>
</feature>
<dbReference type="CDD" id="cd13630">
    <property type="entry name" value="PBP2_PDT_1"/>
    <property type="match status" value="1"/>
</dbReference>
<dbReference type="GO" id="GO:0016810">
    <property type="term" value="F:hydrolase activity, acting on carbon-nitrogen (but not peptide) bonds"/>
    <property type="evidence" value="ECO:0007669"/>
    <property type="project" value="InterPro"/>
</dbReference>
<evidence type="ECO:0000256" key="24">
    <source>
        <dbReference type="ARBA" id="ARBA00022884"/>
    </source>
</evidence>
<feature type="domain" description="S1 motif" evidence="41">
    <location>
        <begin position="3208"/>
        <end position="3278"/>
    </location>
</feature>
<dbReference type="Gene3D" id="3.90.199.10">
    <property type="entry name" value="Topoisomerase II, domain 5"/>
    <property type="match status" value="1"/>
</dbReference>
<evidence type="ECO:0000259" key="45">
    <source>
        <dbReference type="PROSITE" id="PS51677"/>
    </source>
</evidence>
<comment type="similarity">
    <text evidence="10">Belongs to the class-II pyridoxal-phosphate-dependent aminotransferase family.</text>
</comment>
<evidence type="ECO:0000256" key="12">
    <source>
        <dbReference type="ARBA" id="ARBA00009948"/>
    </source>
</evidence>
<evidence type="ECO:0000259" key="42">
    <source>
        <dbReference type="PROSITE" id="PS51168"/>
    </source>
</evidence>
<comment type="pathway">
    <text evidence="5">Lipid metabolism; sphingolipid metabolism.</text>
</comment>
<dbReference type="FunFam" id="2.120.10.90:FF:000004">
    <property type="entry name" value="DNA gyrase subunit A"/>
    <property type="match status" value="1"/>
</dbReference>
<dbReference type="GO" id="GO:0004106">
    <property type="term" value="F:chorismate mutase activity"/>
    <property type="evidence" value="ECO:0007669"/>
    <property type="project" value="InterPro"/>
</dbReference>
<evidence type="ECO:0000256" key="17">
    <source>
        <dbReference type="ARBA" id="ARBA00022576"/>
    </source>
</evidence>
<comment type="subcellular location">
    <subcellularLocation>
        <location evidence="3">Endoplasmic reticulum membrane</location>
        <topology evidence="3">Single-pass membrane protein</topology>
    </subcellularLocation>
    <subcellularLocation>
        <location evidence="4">Plastid</location>
        <location evidence="4">Chloroplast stroma</location>
    </subcellularLocation>
</comment>
<protein>
    <recommendedName>
        <fullName evidence="34">Small ribosomal subunit protein bS1</fullName>
        <ecNumber evidence="13">2.5.1.19</ecNumber>
        <ecNumber evidence="15">2.7.4.25</ecNumber>
        <ecNumber evidence="16">4.2.1.91</ecNumber>
        <ecNumber evidence="14">5.6.2.2</ecNumber>
    </recommendedName>
    <alternativeName>
        <fullName evidence="35">30S ribosomal protein S1</fullName>
    </alternativeName>
    <alternativeName>
        <fullName evidence="33">Imidazole acetol-phosphate transaminase</fullName>
    </alternativeName>
</protein>
<dbReference type="NCBIfam" id="NF004954">
    <property type="entry name" value="PRK06299.1-4"/>
    <property type="match status" value="1"/>
</dbReference>
<dbReference type="CDD" id="cd04465">
    <property type="entry name" value="S1_RPS1_repeat_ec2_hs2"/>
    <property type="match status" value="1"/>
</dbReference>
<dbReference type="NCBIfam" id="TIGR01141">
    <property type="entry name" value="hisC"/>
    <property type="match status" value="1"/>
</dbReference>
<comment type="catalytic activity">
    <reaction evidence="37">
        <text>dCMP + ATP = dCDP + ADP</text>
        <dbReference type="Rhea" id="RHEA:25094"/>
        <dbReference type="ChEBI" id="CHEBI:30616"/>
        <dbReference type="ChEBI" id="CHEBI:57566"/>
        <dbReference type="ChEBI" id="CHEBI:58593"/>
        <dbReference type="ChEBI" id="CHEBI:456216"/>
        <dbReference type="EC" id="2.7.4.25"/>
    </reaction>
</comment>
<evidence type="ECO:0000256" key="13">
    <source>
        <dbReference type="ARBA" id="ARBA00012450"/>
    </source>
</evidence>
<keyword evidence="25" id="KW-0663">Pyridoxal phosphate</keyword>
<dbReference type="Pfam" id="PF00155">
    <property type="entry name" value="Aminotran_1_2"/>
    <property type="match status" value="1"/>
</dbReference>
<feature type="region of interest" description="Disordered" evidence="40">
    <location>
        <begin position="4612"/>
        <end position="4679"/>
    </location>
</feature>
<keyword evidence="18" id="KW-0028">Amino-acid biosynthesis</keyword>
<evidence type="ECO:0000256" key="23">
    <source>
        <dbReference type="ARBA" id="ARBA00022840"/>
    </source>
</evidence>
<dbReference type="InterPro" id="IPR013757">
    <property type="entry name" value="Topo_IIA_A_a_sf"/>
</dbReference>
<dbReference type="SUPFAM" id="SSF48600">
    <property type="entry name" value="Chorismate mutase II"/>
    <property type="match status" value="1"/>
</dbReference>
<feature type="region of interest" description="Disordered" evidence="40">
    <location>
        <begin position="1277"/>
        <end position="1358"/>
    </location>
</feature>
<evidence type="ECO:0000256" key="29">
    <source>
        <dbReference type="ARBA" id="ARBA00023125"/>
    </source>
</evidence>
<feature type="compositionally biased region" description="Low complexity" evidence="40">
    <location>
        <begin position="5907"/>
        <end position="5917"/>
    </location>
</feature>
<dbReference type="EC" id="2.5.1.19" evidence="13"/>
<dbReference type="Pfam" id="PF03989">
    <property type="entry name" value="DNA_gyraseA_C"/>
    <property type="match status" value="6"/>
</dbReference>
<dbReference type="HAMAP" id="MF_00210">
    <property type="entry name" value="EPSP_synth"/>
    <property type="match status" value="1"/>
</dbReference>
<feature type="domain" description="S1 motif" evidence="41">
    <location>
        <begin position="3036"/>
        <end position="3102"/>
    </location>
</feature>
<dbReference type="InterPro" id="IPR006264">
    <property type="entry name" value="EPSP_synthase"/>
</dbReference>
<dbReference type="CDD" id="cd05687">
    <property type="entry name" value="S1_RPS1_repeat_ec1_hs1"/>
    <property type="match status" value="1"/>
</dbReference>
<evidence type="ECO:0000256" key="7">
    <source>
        <dbReference type="ARBA" id="ARBA00004929"/>
    </source>
</evidence>
<evidence type="ECO:0000259" key="44">
    <source>
        <dbReference type="PROSITE" id="PS51671"/>
    </source>
</evidence>
<dbReference type="CDD" id="cd00187">
    <property type="entry name" value="TOP4c"/>
    <property type="match status" value="1"/>
</dbReference>
<evidence type="ECO:0000259" key="41">
    <source>
        <dbReference type="PROSITE" id="PS50126"/>
    </source>
</evidence>
<dbReference type="InterPro" id="IPR036968">
    <property type="entry name" value="Enolpyruvate_Tfrase_sf"/>
</dbReference>
<dbReference type="PROSITE" id="PS52040">
    <property type="entry name" value="TOPO_IIA"/>
    <property type="match status" value="1"/>
</dbReference>
<dbReference type="Gene3D" id="3.30.70.260">
    <property type="match status" value="1"/>
</dbReference>
<dbReference type="InterPro" id="IPR005743">
    <property type="entry name" value="GyrA"/>
</dbReference>
<keyword evidence="20" id="KW-0677">Repeat</keyword>
<dbReference type="GO" id="GO:0005975">
    <property type="term" value="P:carbohydrate metabolic process"/>
    <property type="evidence" value="ECO:0007669"/>
    <property type="project" value="InterPro"/>
</dbReference>
<evidence type="ECO:0000256" key="11">
    <source>
        <dbReference type="ARBA" id="ARBA00009427"/>
    </source>
</evidence>
<dbReference type="CDD" id="cd00609">
    <property type="entry name" value="AAT_like"/>
    <property type="match status" value="1"/>
</dbReference>
<dbReference type="CDD" id="cd02020">
    <property type="entry name" value="CMPK"/>
    <property type="match status" value="1"/>
</dbReference>
<comment type="similarity">
    <text evidence="9">Belongs to the type II topoisomerase GyrA/ParC subunit family.</text>
</comment>
<dbReference type="InterPro" id="IPR010957">
    <property type="entry name" value="G/b/e-P-prot_chorismate_mutase"/>
</dbReference>
<dbReference type="InterPro" id="IPR023193">
    <property type="entry name" value="EPSP_synthase_CS"/>
</dbReference>
<dbReference type="NCBIfam" id="NF004952">
    <property type="entry name" value="PRK06299.1-2"/>
    <property type="match status" value="1"/>
</dbReference>
<dbReference type="InterPro" id="IPR035516">
    <property type="entry name" value="Gyrase/topoIV_suA_C"/>
</dbReference>
<feature type="compositionally biased region" description="Low complexity" evidence="40">
    <location>
        <begin position="5670"/>
        <end position="5680"/>
    </location>
</feature>
<comment type="catalytic activity">
    <reaction evidence="1 39">
        <text>ATP-dependent breakage, passage and rejoining of double-stranded DNA.</text>
        <dbReference type="EC" id="5.6.2.2"/>
    </reaction>
</comment>
<evidence type="ECO:0000256" key="5">
    <source>
        <dbReference type="ARBA" id="ARBA00004760"/>
    </source>
</evidence>
<evidence type="ECO:0000259" key="46">
    <source>
        <dbReference type="PROSITE" id="PS52040"/>
    </source>
</evidence>
<dbReference type="CDD" id="cd01172">
    <property type="entry name" value="RfaE_like"/>
    <property type="match status" value="1"/>
</dbReference>
<evidence type="ECO:0000256" key="3">
    <source>
        <dbReference type="ARBA" id="ARBA00004389"/>
    </source>
</evidence>
<evidence type="ECO:0000256" key="9">
    <source>
        <dbReference type="ARBA" id="ARBA00008263"/>
    </source>
</evidence>
<dbReference type="InterPro" id="IPR002701">
    <property type="entry name" value="CM_II_prokaryot"/>
</dbReference>
<dbReference type="GO" id="GO:0004664">
    <property type="term" value="F:prephenate dehydratase activity"/>
    <property type="evidence" value="ECO:0007669"/>
    <property type="project" value="InterPro"/>
</dbReference>
<dbReference type="GO" id="GO:0000105">
    <property type="term" value="P:L-histidine biosynthetic process"/>
    <property type="evidence" value="ECO:0007669"/>
    <property type="project" value="InterPro"/>
</dbReference>
<proteinExistence type="inferred from homology"/>
<keyword evidence="32" id="KW-0687">Ribonucleoprotein</keyword>
<evidence type="ECO:0000256" key="15">
    <source>
        <dbReference type="ARBA" id="ARBA00012906"/>
    </source>
</evidence>
<name>A0A699GDF5_TANCI</name>
<keyword evidence="21" id="KW-0547">Nucleotide-binding</keyword>
<dbReference type="PROSITE" id="PS51171">
    <property type="entry name" value="PREPHENATE_DEHYDR_3"/>
    <property type="match status" value="1"/>
</dbReference>
<dbReference type="SUPFAM" id="SSF53613">
    <property type="entry name" value="Ribokinase-like"/>
    <property type="match status" value="1"/>
</dbReference>
<dbReference type="PROSITE" id="PS51677">
    <property type="entry name" value="NODB"/>
    <property type="match status" value="1"/>
</dbReference>
<dbReference type="InterPro" id="IPR013760">
    <property type="entry name" value="Topo_IIA-like_dom_sf"/>
</dbReference>
<dbReference type="PROSITE" id="PS50126">
    <property type="entry name" value="S1"/>
    <property type="match status" value="6"/>
</dbReference>
<feature type="compositionally biased region" description="Basic and acidic residues" evidence="40">
    <location>
        <begin position="4314"/>
        <end position="4324"/>
    </location>
</feature>
<feature type="compositionally biased region" description="Basic residues" evidence="40">
    <location>
        <begin position="4612"/>
        <end position="4621"/>
    </location>
</feature>
<evidence type="ECO:0000256" key="18">
    <source>
        <dbReference type="ARBA" id="ARBA00022605"/>
    </source>
</evidence>
<dbReference type="InterPro" id="IPR002509">
    <property type="entry name" value="NODB_dom"/>
</dbReference>
<dbReference type="HAMAP" id="MF_01897">
    <property type="entry name" value="GyrA"/>
    <property type="match status" value="1"/>
</dbReference>
<evidence type="ECO:0000256" key="4">
    <source>
        <dbReference type="ARBA" id="ARBA00004470"/>
    </source>
</evidence>
<dbReference type="InterPro" id="IPR003136">
    <property type="entry name" value="Cytidylate_kin"/>
</dbReference>
<dbReference type="InterPro" id="IPR045865">
    <property type="entry name" value="ACT-like_dom_sf"/>
</dbReference>
<evidence type="ECO:0000256" key="35">
    <source>
        <dbReference type="ARBA" id="ARBA00035517"/>
    </source>
</evidence>
<evidence type="ECO:0000256" key="33">
    <source>
        <dbReference type="ARBA" id="ARBA00030262"/>
    </source>
</evidence>
<dbReference type="GO" id="GO:0030170">
    <property type="term" value="F:pyridoxal phosphate binding"/>
    <property type="evidence" value="ECO:0007669"/>
    <property type="project" value="InterPro"/>
</dbReference>
<comment type="cofactor">
    <cofactor evidence="2">
        <name>pyridoxal 5'-phosphate</name>
        <dbReference type="ChEBI" id="CHEBI:597326"/>
    </cofactor>
</comment>
<dbReference type="EC" id="5.6.2.2" evidence="14"/>
<feature type="compositionally biased region" description="Basic and acidic residues" evidence="40">
    <location>
        <begin position="4338"/>
        <end position="4349"/>
    </location>
</feature>
<feature type="compositionally biased region" description="Basic residues" evidence="40">
    <location>
        <begin position="4237"/>
        <end position="4251"/>
    </location>
</feature>
<dbReference type="FunFam" id="2.40.50.140:FF:000016">
    <property type="entry name" value="30S ribosomal protein S1"/>
    <property type="match status" value="1"/>
</dbReference>
<evidence type="ECO:0000256" key="2">
    <source>
        <dbReference type="ARBA" id="ARBA00001933"/>
    </source>
</evidence>
<dbReference type="GO" id="GO:0003677">
    <property type="term" value="F:DNA binding"/>
    <property type="evidence" value="ECO:0007669"/>
    <property type="project" value="UniProtKB-UniRule"/>
</dbReference>
<dbReference type="GO" id="GO:0003918">
    <property type="term" value="F:DNA topoisomerase type II (double strand cut, ATP-hydrolyzing) activity"/>
    <property type="evidence" value="ECO:0007669"/>
    <property type="project" value="UniProtKB-EC"/>
</dbReference>
<dbReference type="GO" id="GO:0005694">
    <property type="term" value="C:chromosome"/>
    <property type="evidence" value="ECO:0007669"/>
    <property type="project" value="InterPro"/>
</dbReference>
<dbReference type="SMART" id="SM00434">
    <property type="entry name" value="TOP4c"/>
    <property type="match status" value="1"/>
</dbReference>
<dbReference type="GO" id="GO:0005524">
    <property type="term" value="F:ATP binding"/>
    <property type="evidence" value="ECO:0007669"/>
    <property type="project" value="UniProtKB-KW"/>
</dbReference>
<dbReference type="InterPro" id="IPR013758">
    <property type="entry name" value="Topo_IIA_A/C_ab"/>
</dbReference>
<dbReference type="HAMAP" id="MF_00238">
    <property type="entry name" value="Cytidyl_kinase_type1"/>
    <property type="match status" value="1"/>
</dbReference>
<dbReference type="CDD" id="cd05688">
    <property type="entry name" value="S1_RPS1_repeat_ec3"/>
    <property type="match status" value="1"/>
</dbReference>
<evidence type="ECO:0000256" key="34">
    <source>
        <dbReference type="ARBA" id="ARBA00035293"/>
    </source>
</evidence>
<feature type="region of interest" description="Disordered" evidence="40">
    <location>
        <begin position="5854"/>
        <end position="5888"/>
    </location>
</feature>
<dbReference type="CDD" id="cd05691">
    <property type="entry name" value="S1_RPS1_repeat_ec6"/>
    <property type="match status" value="1"/>
</dbReference>
<evidence type="ECO:0000256" key="36">
    <source>
        <dbReference type="ARBA" id="ARBA00044633"/>
    </source>
</evidence>
<feature type="region of interest" description="Disordered" evidence="40">
    <location>
        <begin position="865"/>
        <end position="1002"/>
    </location>
</feature>
<dbReference type="NCBIfam" id="TIGR01807">
    <property type="entry name" value="CM_P2"/>
    <property type="match status" value="1"/>
</dbReference>
<dbReference type="Gene3D" id="3.40.50.300">
    <property type="entry name" value="P-loop containing nucleotide triphosphate hydrolases"/>
    <property type="match status" value="1"/>
</dbReference>
<feature type="region of interest" description="Disordered" evidence="40">
    <location>
        <begin position="2109"/>
        <end position="2224"/>
    </location>
</feature>
<gene>
    <name evidence="47" type="ORF">Tci_000017</name>
</gene>
<dbReference type="InterPro" id="IPR015422">
    <property type="entry name" value="PyrdxlP-dep_Trfase_small"/>
</dbReference>
<evidence type="ECO:0000256" key="16">
    <source>
        <dbReference type="ARBA" id="ARBA00013259"/>
    </source>
</evidence>
<dbReference type="Gene3D" id="3.90.1150.10">
    <property type="entry name" value="Aspartate Aminotransferase, domain 1"/>
    <property type="match status" value="1"/>
</dbReference>
<dbReference type="PRINTS" id="PR00681">
    <property type="entry name" value="RIBOSOMALS1"/>
</dbReference>
<dbReference type="Pfam" id="PF00275">
    <property type="entry name" value="EPSP_synthase"/>
    <property type="match status" value="1"/>
</dbReference>
<dbReference type="SUPFAM" id="SSF50249">
    <property type="entry name" value="Nucleic acid-binding proteins"/>
    <property type="match status" value="6"/>
</dbReference>
<evidence type="ECO:0000256" key="6">
    <source>
        <dbReference type="ARBA" id="ARBA00004811"/>
    </source>
</evidence>
<sequence>MDQFAKETIPISLEEEMRKSYLDYAMSVIVGRALPDVRDGLKPVHRRVLFAMHEMNNVWNRPYVKCARVVGETMGKYHPHGDASIYDTLVRMAQDFSLRYMLVDGQGNFGSVDGDGAAAMRYTECRLDKISSELLADIDKDTVDFQPNYDGKEKEPTVLPTRIPNLLINGSSGIAVGMATNIPPHNLHEVIAGAMHVLQNPQCTIDELIELIPAPDFPTGGTIYGVSGVRDGYRTGRGRVVMRAKTHFEEYGKDGGRTAIIVDELPYQVNKKSLLERIAENVRDKKLEGISDIRDESDKSGMRVVIELKRGEVPEVVLNNLYKQTQLQDTFGMNMVALVDGQPRLLNLKEMLQCFLSHRREVVTRRTVFELRKARERGHVLEGLAVALANIDDFIAIIKAAPTPPVAKSGLMDRSWDSSLVREMLARTGEGDTIGGIEAFRPEHLPKHYGMQADGMYKLSDDQAQEILQMRLQRLTGLEQDKIVNEYKDVMAEIADLLDILSKPSRVTTIITDEMTSVVNEFGDRAKDPRRSNIEHNATDLGTEDLITPQDMVVTLSHTGYMKAQPISEYRAQKRGGRGKQAMATKEEDWIDQLFIANTHDYILCFSNRGRLYWLKVWEVPQGSRNSRGKPIVNMFPLADNEKITVILPLSGENRTFPEDHYVFMSTSLGTVKKTPLKDFSNPRKAGIIAVDLDEGDFLIGAALTDGEHDVMLFSDSGKAVRFDENDVRPMGRNARGVRGMNLDEGQRVIALLVAENEQQSVLTATENGYGKRTPITEYTRHGRGTKGMIAIQTSERNGRVVAATLVEPTDEIMLITTGGVLIRTRVAEIREMGRATQGVTLIAVEDGTKLSGLQRVVETDIDEVEFEPGPNGGIAAPVAAPADPAAAGDTDAPADAEPDDTAADPGCPRPRRAQGRARVVRLDELPPVDAGNDAPDVAIGHAVDAADDGSGGQPGQAPERRPAQADARQDRRQDAATEPDDDGIHGRPGAGGRIAGAGDSDLRPQFHRRRIAPAGCVLRHARGQENDGGDAQAGWRKHGLEPAADGAAHAADDGQAAHHFAGLEVLAQAAAEMLDWHGSGITGQLQDLVHAGRGLVPERPDSVESGGPQAAASNRRFHSHRFVVGQIHQGSRQVRQRQHRRVVHDVGAAAVRMAPHARRRVCAHVHQRDHRRRGVRFRRRRAAAAGRRAFCGRHVLAHPVAHDRCLAVRRDLCRRPEKHRPGGTDHRHRARRPAGQGAAGLSVGVRLQAGGRQRLDVQHAAHLRHLYRRAGVPVAEEKRRRGRHGTAQYRQGAAAVRGAGRRRFLPDPRGGPQPLAHERALLPEGRKPERRVPGRRQGARPAATEGPQVRRRHARIDLQRHADRGCAGAGRLFKRIRRQGAHWIPACAGMTESRLANKETAMNDKLKPLREQIDAIDAQILDLLNRRAQVAQEVGHVKAETNAPVFRPEREAQVLRGVADRNPGPMGNAEMQTIFREIMSACRSLEKRVTVAFLGPAGTYSEQAVYQQFGTAVDVLACASIDEVFRATEAGTADFGVVPVENSTEGAIGRTLDLLLNTPLAISGEVAIAVRHSLLTGTGNMDGVTAICAHAQALAQCQIWLNNNYPDIERRAVSSNAEAARMARDDHTFAAIAGERAGVRYSLGTVKANIQDDPHNRTRFAVIGTLRTGPSGIDRTSMALAAPHKAGSVYRLLGSLAQNGVSMTRFESRPARNGNWEYYFYVDVEGHIENPSVAKALEELQANAAFFKAGKPIAEVAREFGLQEDAIVKLASNENPFGVPESARQAMTAAAAELGRYPDANGFDLKAALSKRYDVPADWITLGNGSNDILEIAAHAFVERGQAIVYSQYSFAVYALATQGVGARHIVVPASDYGHDLPAMLAAIDGDTRLVFIANPNNPTGTFIPAAEIEAFVQQVPANVVVVLDEAYNEFLAQEHQFESADWVKKYPNLLVSRTFSKAYGLAGLRVGFAIAQPALTDLMNRIRQPFNVNSLAQAAAIAALNDKEFLEKSAANNAAGYRQFTAAFDQLQLDYVPSYGNFVLVKVGIDAGAGARVNLSLLKQGVIVRPGNEQGRHFWRGPDRRLVCAVAEKSGRRADRGGHGPLAGIAAARFGAGHHRRDRRRLARGAGRRRPGAAGRAGRADRGDPGGHRAAPAAGHRGDRCGQHQVGRGGGRAARPGREGGAVRARSSHRRARNQRAGSGHRRSVCRQEGGADRAGRECGRTRQGVCGREPLAAPAGVRAGGRYCEEAARGLAIPVCSQRFQGLYAHRRLVAGDVARHQPGQPGGAADGAGRVHGAAVRAARPVGGRRRRGAGARPETVILANARMTGSGGGGWRVRYWLQGDVDIVDLLASDDTAVMLAALRSLGVQWTEERTATGTIHHVKGVAGVLPNKSADLFMGNAGTAIRPLTAALAVIGGDYTLHGVPRMHERPIGDLVDALNAAGTDVDYTGNPGYPPLHIKQGKIHAQRLAVRGDVSSQFLTALLMVAPLMAREHAITIDVIGELISKPYIEITLNLIRRFGVTVAQDGWSAFTIEPGQVYQSPGTIHVEGDASSASYFLAAGAIAGGPVRVEGVGRDSIQGDVRFAAALEQMGATIVMGDNWIEASSNGPLTAIDADFNHIPDAAMTIAIAALYADGPSILRNIASWRVKETDRIAAMATELRKVGAIVDEGADYLKVTPPSTIGAATIDTYDDHRMAMCFSLIPVITIDGPTASGKGTVAHRVADKLGFHYLDSGALYRLTALSALRRGTDLADEHALAKLAEHLHCSFQGGDVILSHENVTDAIRAEQVGNTASKIATFPAVRHALVGLQLGFRKAPGVVADGRDMGSVIFPHAPLKVFLTASVAARAERRYKQLINKGISANMQDLLMDLQARDDRDTNRTIAPLVPAAGAHILDTSDMNADEAVAQVLQCRISRALLANLEVTMSNMESFAALFEESLSRQDMRSGEVISAEVVRLDHNFVIVNAGLKSEAFIPVEEFKNDQGELEVKVGDFVSVAIESLENGFGDTILSRDKAKRLASWLALEKAMESGEIVVGTVNGKVKGGLTVLTNGIRAFLPGSLVDTRPVKDTTPFEGKTLEFKVIKLDRKRNNVVLSRRAVIEASMGEERQKLMETLKEGTVVTGVVKNITDYGAFVDLGGIDGLLHITDLAWRRVRHPSEVLTVGQEITAKVLKYDQEKNRVSLGVKQLGDDPWTGLSRRYPQGTRLFGKVTNLTDYGAFVEVEQGIEGLVHVSEMDWTNKNVAPNKVVQLGDEVEVMVLEIDEERRRISLGMKQCKANPWDDFGVTHKKGDKVRGAIKSITDFGVFIGLAGNIDGLVHLSDLSWTESGEEAVRKFKKGDELEAIVLAIDVERERVSLGVKQLEGDPFNNFAAMNDKGSLVTGTVKSVEPKGAVIQLSEEVEGYLRASEISRDRVEDAGTHFKVGDSVEALVINIDRKARSIQLSIKAKDNADTAEAMKSMASDSSAASGTTSLGALLKAKNQADEIFVHLSWYRSIRPVFWLRPEKYAGSRSAHVPPLRVARPAGADAARLFRGRRRPGRAGAHAHRHGIRTLVVTGYPGLLRPRLAGRAGGHPPTDGRIAHAAARLLQGPEPAAQRPAGQGDRRLYRNQPAGPSRSAAGTEGARRIRTGDRLPESRSARPRRRNLQSPDQRPVRRPGAPPAARDLPARKGMAARHRIGYRPAGIGRRFAAKRDRAVLLRDGAGRAGAPARRRGHGAARQIAGGRPQQRARHAADGRRPAGPGRRRRRADDLAPRGADQRAAYGAGGAAHDGRLPQGGPPAGRRQPAQVVPGAGVVDRPAGSGVQGSDGTARRAPGRCAGVGGVRTVDGEKPGARLHPKAGALPVQPLRLQGAPVLLAVSWLQPVGDLPAAPYRRTQCDELRNQAMDYTTIYQAPNLEQVRILIVGDVMLDRYWFGDVNRISPEAPVPIVRVNHREARLGGAANVARNAAALGAHAGLLGVVGADEAGTEVEQMLGDAGIRSFLKRDEAISTIVKLRVIGRQQQMVRIDFEEAPTDTVLRDKLQQFKTLLPDYDVIILSDYAKGSLVNVADMIASARAAGKVVMVDPKGDDFTRYAGATVLTPNKSEMRQIVGGWSSEAQLTAKAQQLRADLRLDALLLTRSEEGMTLYTENDQYHMPAAAREVFDVSGAGDTVIATMACMLGTGASWIDAVQTANRAGGIVVGKLGTATQGAMVALVYLHNGERHVEKNHARCGRAVGNDEFRFCPGGRQQGRRGCARQRERHRPGQVQGHPGRAQEGRIQGLERLRAARQRRGRKERAQAAGIQFICVAPPLTSVVTHATLDPRLRGDDNLTAHAENHPQLPRVSRRQLRPRADPGAHARRDFHFPLPRRSLFAGKPAPAAARHARVPVLPVRGTVRPDPRAGVYRCAAAGHRRAGAGGRHRSHTAPRARRQCRFDVPHPCRRAQRPQRGRRVDGPGNAAATAGIRAVGHGAVAVPDHARSGCHCTVPRPRCRQRVVIPVASGVGRTTAGAGPALCRPQLLPVRAGTVVVVQPRHVPDHVPRLRRGRGRLAAGRAGAAARSVGGRGIDGASARACRAAAVGAAAGRAGCRLRVRSGNCAAPYGRDCPPLRCAQRGAGGAALALPHPRRHHRADGRRRSAHLDHRNSGRQAVRGPGAGRIAHLDVHAHRRRADRSRCGRGHCRRSPDPLPVQRRLRRLPGGATTTTQGHRMKRFAPHLVRKLVSAALLLAAGTAVAQTVAFTFDDGPRLEQTPLMSPQQRNQALLDALAAHHVSAALFVTCGNGANEPAGLALAKAWGDAGHALGNHTMTHLDLNAADVTLARYQQEILDCDRIVAPLPGYRKWFRFTYLREGNTPEKRDGMRAFLQAQGYRNGYVTLDTSDWRLDEKLTQVLAANPKADVTAIRQAYLDHLRQRATAYRDLSRQHLGRDIPQVMLLHHNLVNALWLKDAIAQFEAMGWTIITPAQAFADPFYQQEPNRQVPGQSLMLSVMRSQGIKRWPGWERLASTGPLVRRQARQKLVDLRHHRRAFAHGGCHALGGRGAHVAYGKHARHAGFQRRAAGHVLRVHAVFEIGAALRLGDVEAGADKAVLVHVHAAVAEPRRVGIGADEQEHAADIEIGILFGLRVVHADLLQAVLVAFQRHDFAVRVQRDIGRGFDAFDQVARHGGRQTVAADQDVHPGGMAGQEHGRLAGRIAAADQHDFFRPAQLGLDGRGPVVHALALELLEVGQRRPPVARAARQHDGARLQALEAAAHFHLQRPGVADQAAGGRGDGDLDAELLRLHVRPARQRAAGNAGGEAQVVFDARAGAGLAAVGARFQRQHRQAFGRGVHGRGQAGGTGADDDHVPHLVFLQFGQHAQAAAHVHHAGVFLDGAVGTDHQRQVVAAGVVFGDQFGRARVLLRVGHAVRVAVGRQKALQRMHAALAARADDGGTAGVLLDQAHAAQDQCAHDALAQVGVRDQQRAQRFGRHHQHLGRTHGIGVGQRRAARQLRHLAGKLARAVRDEMSGFVEAVGTVHGNGAVQHQHQAVAGLAGHDHRFAVGIGTRGAEALHQLDVGFVERGVDLVAALGQVERGRGRIRRGQGVSSARRGARVNSWRLIPHRKGAAPASRGGLAIHARPSRIKMAVLMQLPTKMTMAYKTLEDTIGNTPLARRRARRHQARRHPDRSDQRQHRHRAGHGGRAARLQDAAADAGKPERRAAPEHGCLRRPDHAHAQDRRHGIRARHGRAIAKGRQGHHPRPVRQPGQCTRPLRQHGPGNLARHRRPRHAFRQRHGHHRHHHGRLAVLEGTEPGRADHRRRAGRGLVDSRHPQMAGSVPAEDLRPHAGGPGAVGVAGGSRAHGAPHGGGRGNLLRHFRGRRMRDRTAAVTNGGERHDRLHRVRPRRPLPVDRRLSRVTPQPDGDVRPAMIVCASAPCASPAPSASSVNARNPAPPRQGPGSSVNRGGSALGARAWFDRLFWFELFIADAELVAAIAHQVTQVANAQIAHFVHTDQQRCADRQAMVTDFRDHRRRHFQRARQRCIVFQTQVFDQGIEQAVGIVLQQIIAIRIVVHIYADLVCHDFVFSFCKVVLLSTTLGARFAA</sequence>
<dbReference type="NCBIfam" id="TIGR01356">
    <property type="entry name" value="aroA"/>
    <property type="match status" value="1"/>
</dbReference>
<dbReference type="PROSITE" id="PS00104">
    <property type="entry name" value="EPSP_SYNTHASE_1"/>
    <property type="match status" value="1"/>
</dbReference>
<evidence type="ECO:0000256" key="32">
    <source>
        <dbReference type="ARBA" id="ARBA00023274"/>
    </source>
</evidence>
<dbReference type="GO" id="GO:0006665">
    <property type="term" value="P:sphingolipid metabolic process"/>
    <property type="evidence" value="ECO:0007669"/>
    <property type="project" value="UniProtKB-UniPathway"/>
</dbReference>
<feature type="compositionally biased region" description="Basic and acidic residues" evidence="40">
    <location>
        <begin position="4622"/>
        <end position="4632"/>
    </location>
</feature>
<dbReference type="EC" id="2.7.4.25" evidence="15"/>
<feature type="domain" description="S1 motif" evidence="41">
    <location>
        <begin position="3123"/>
        <end position="3191"/>
    </location>
</feature>
<dbReference type="InterPro" id="IPR004839">
    <property type="entry name" value="Aminotransferase_I/II_large"/>
</dbReference>
<comment type="caution">
    <text evidence="47">The sequence shown here is derived from an EMBL/GenBank/DDBJ whole genome shotgun (WGS) entry which is preliminary data.</text>
</comment>
<dbReference type="GO" id="GO:0003735">
    <property type="term" value="F:structural constituent of ribosome"/>
    <property type="evidence" value="ECO:0007669"/>
    <property type="project" value="InterPro"/>
</dbReference>
<dbReference type="CDD" id="cd01556">
    <property type="entry name" value="EPSP_synthase"/>
    <property type="match status" value="1"/>
</dbReference>
<keyword evidence="26" id="KW-0443">Lipid metabolism</keyword>
<dbReference type="PANTHER" id="PTHR43493">
    <property type="entry name" value="DNA GYRASE/TOPOISOMERASE SUBUNIT A"/>
    <property type="match status" value="1"/>
</dbReference>
<feature type="compositionally biased region" description="Basic residues" evidence="40">
    <location>
        <begin position="4653"/>
        <end position="4669"/>
    </location>
</feature>
<dbReference type="EMBL" id="BKCJ010000001">
    <property type="protein sequence ID" value="GEU28039.1"/>
    <property type="molecule type" value="Genomic_DNA"/>
</dbReference>
<dbReference type="PANTHER" id="PTHR43493:SF5">
    <property type="entry name" value="DNA GYRASE SUBUNIT A, CHLOROPLASTIC_MITOCHONDRIAL"/>
    <property type="match status" value="1"/>
</dbReference>
<dbReference type="GO" id="GO:0009570">
    <property type="term" value="C:chloroplast stroma"/>
    <property type="evidence" value="ECO:0007669"/>
    <property type="project" value="UniProtKB-SubCell"/>
</dbReference>
<evidence type="ECO:0000256" key="40">
    <source>
        <dbReference type="SAM" id="MobiDB-lite"/>
    </source>
</evidence>
<dbReference type="GO" id="GO:0009330">
    <property type="term" value="C:DNA topoisomerase type II (double strand cut, ATP-hydrolyzing) complex"/>
    <property type="evidence" value="ECO:0007669"/>
    <property type="project" value="TreeGrafter"/>
</dbReference>
<feature type="compositionally biased region" description="Low complexity" evidence="40">
    <location>
        <begin position="2291"/>
        <end position="2306"/>
    </location>
</feature>
<dbReference type="Gene3D" id="3.65.10.10">
    <property type="entry name" value="Enolpyruvate transferase domain"/>
    <property type="match status" value="2"/>
</dbReference>
<feature type="compositionally biased region" description="Gly residues" evidence="40">
    <location>
        <begin position="987"/>
        <end position="996"/>
    </location>
</feature>
<feature type="compositionally biased region" description="Acidic residues" evidence="40">
    <location>
        <begin position="893"/>
        <end position="903"/>
    </location>
</feature>
<dbReference type="Gene3D" id="3.40.640.10">
    <property type="entry name" value="Type I PLP-dependent aspartate aminotransferase-like (Major domain)"/>
    <property type="match status" value="1"/>
</dbReference>
<comment type="pathway">
    <text evidence="7">Amino-acid biosynthesis; L-phenylalanine biosynthesis; L-phenylalanine from L-arogenate: step 1/1.</text>
</comment>
<feature type="domain" description="S1 motif" evidence="41">
    <location>
        <begin position="3382"/>
        <end position="3451"/>
    </location>
</feature>
<feature type="compositionally biased region" description="Basic residues" evidence="40">
    <location>
        <begin position="910"/>
        <end position="920"/>
    </location>
</feature>
<dbReference type="GO" id="GO:0003866">
    <property type="term" value="F:3-phosphoshikimate 1-carboxyvinyltransferase activity"/>
    <property type="evidence" value="ECO:0007669"/>
    <property type="project" value="UniProtKB-EC"/>
</dbReference>
<feature type="region of interest" description="Disordered" evidence="40">
    <location>
        <begin position="2282"/>
        <end position="2314"/>
    </location>
</feature>
<dbReference type="GO" id="GO:0016773">
    <property type="term" value="F:phosphotransferase activity, alcohol group as acceptor"/>
    <property type="evidence" value="ECO:0007669"/>
    <property type="project" value="InterPro"/>
</dbReference>
<evidence type="ECO:0000256" key="1">
    <source>
        <dbReference type="ARBA" id="ARBA00000185"/>
    </source>
</evidence>
<feature type="domain" description="S1 motif" evidence="41">
    <location>
        <begin position="2952"/>
        <end position="3018"/>
    </location>
</feature>
<evidence type="ECO:0000256" key="39">
    <source>
        <dbReference type="PROSITE-ProRule" id="PRU01384"/>
    </source>
</evidence>
<dbReference type="Pfam" id="PF00800">
    <property type="entry name" value="PDT"/>
    <property type="match status" value="1"/>
</dbReference>
<accession>A0A699GDF5</accession>
<feature type="domain" description="ACT" evidence="44">
    <location>
        <begin position="1678"/>
        <end position="1756"/>
    </location>
</feature>
<evidence type="ECO:0000313" key="47">
    <source>
        <dbReference type="EMBL" id="GEU28039.1"/>
    </source>
</evidence>
<dbReference type="Gene3D" id="2.40.50.140">
    <property type="entry name" value="Nucleic acid-binding proteins"/>
    <property type="match status" value="6"/>
</dbReference>
<dbReference type="Gene3D" id="1.10.268.10">
    <property type="entry name" value="Topoisomerase, domain 3"/>
    <property type="match status" value="1"/>
</dbReference>
<dbReference type="SUPFAM" id="SSF88713">
    <property type="entry name" value="Glycoside hydrolase/deacetylase"/>
    <property type="match status" value="1"/>
</dbReference>
<dbReference type="EC" id="4.2.1.91" evidence="16"/>
<dbReference type="InterPro" id="IPR005861">
    <property type="entry name" value="HisP_aminotrans"/>
</dbReference>
<dbReference type="SUPFAM" id="SSF55205">
    <property type="entry name" value="EPT/RTPC-like"/>
    <property type="match status" value="1"/>
</dbReference>
<dbReference type="FunFam" id="3.30.1360.40:FF:000002">
    <property type="entry name" value="DNA gyrase subunit A"/>
    <property type="match status" value="1"/>
</dbReference>
<evidence type="ECO:0000256" key="31">
    <source>
        <dbReference type="ARBA" id="ARBA00023235"/>
    </source>
</evidence>
<comment type="similarity">
    <text evidence="12">Belongs to the EPSP synthase family.</text>
</comment>
<dbReference type="SUPFAM" id="SSF53383">
    <property type="entry name" value="PLP-dependent transferases"/>
    <property type="match status" value="1"/>
</dbReference>
<dbReference type="GO" id="GO:0016779">
    <property type="term" value="F:nucleotidyltransferase activity"/>
    <property type="evidence" value="ECO:0007669"/>
    <property type="project" value="InterPro"/>
</dbReference>
<feature type="domain" description="S1 motif" evidence="41">
    <location>
        <begin position="3295"/>
        <end position="3365"/>
    </location>
</feature>
<dbReference type="PROSITE" id="PS00858">
    <property type="entry name" value="PREPHENATE_DEHYDR_2"/>
    <property type="match status" value="1"/>
</dbReference>
<dbReference type="UniPathway" id="UPA00053">
    <property type="reaction ID" value="UER00089"/>
</dbReference>
<feature type="region of interest" description="Disordered" evidence="40">
    <location>
        <begin position="4235"/>
        <end position="4268"/>
    </location>
</feature>
<feature type="region of interest" description="Disordered" evidence="40">
    <location>
        <begin position="5907"/>
        <end position="5932"/>
    </location>
</feature>
<feature type="region of interest" description="Disordered" evidence="40">
    <location>
        <begin position="4314"/>
        <end position="4349"/>
    </location>
</feature>
<dbReference type="InterPro" id="IPR002205">
    <property type="entry name" value="Topo_IIA_dom_A"/>
</dbReference>
<dbReference type="GO" id="GO:0006412">
    <property type="term" value="P:translation"/>
    <property type="evidence" value="ECO:0007669"/>
    <property type="project" value="InterPro"/>
</dbReference>
<dbReference type="FunFam" id="3.90.199.10:FF:000001">
    <property type="entry name" value="DNA gyrase subunit A"/>
    <property type="match status" value="1"/>
</dbReference>
<evidence type="ECO:0000256" key="27">
    <source>
        <dbReference type="ARBA" id="ARBA00022980"/>
    </source>
</evidence>
<dbReference type="GO" id="GO:1990904">
    <property type="term" value="C:ribonucleoprotein complex"/>
    <property type="evidence" value="ECO:0007669"/>
    <property type="project" value="UniProtKB-KW"/>
</dbReference>
<dbReference type="SUPFAM" id="SSF101904">
    <property type="entry name" value="GyrA/ParC C-terminal domain-like"/>
    <property type="match status" value="1"/>
</dbReference>
<dbReference type="CDD" id="cd10960">
    <property type="entry name" value="CE4_NodB_like_1"/>
    <property type="match status" value="1"/>
</dbReference>
<dbReference type="InterPro" id="IPR001086">
    <property type="entry name" value="Preph_deHydtase"/>
</dbReference>